<protein>
    <recommendedName>
        <fullName evidence="12">Golgi membrane protein 1</fullName>
    </recommendedName>
</protein>
<evidence type="ECO:0000256" key="4">
    <source>
        <dbReference type="ARBA" id="ARBA00022968"/>
    </source>
</evidence>
<dbReference type="EMBL" id="CATNWA010001814">
    <property type="protein sequence ID" value="CAI9541239.1"/>
    <property type="molecule type" value="Genomic_DNA"/>
</dbReference>
<proteinExistence type="inferred from homology"/>
<evidence type="ECO:0008006" key="12">
    <source>
        <dbReference type="Google" id="ProtNLM"/>
    </source>
</evidence>
<organism evidence="10 11">
    <name type="scientific">Staurois parvus</name>
    <dbReference type="NCBI Taxonomy" id="386267"/>
    <lineage>
        <taxon>Eukaryota</taxon>
        <taxon>Metazoa</taxon>
        <taxon>Chordata</taxon>
        <taxon>Craniata</taxon>
        <taxon>Vertebrata</taxon>
        <taxon>Euteleostomi</taxon>
        <taxon>Amphibia</taxon>
        <taxon>Batrachia</taxon>
        <taxon>Anura</taxon>
        <taxon>Neobatrachia</taxon>
        <taxon>Ranoidea</taxon>
        <taxon>Ranidae</taxon>
        <taxon>Staurois</taxon>
    </lineage>
</organism>
<evidence type="ECO:0000256" key="1">
    <source>
        <dbReference type="ARBA" id="ARBA00004606"/>
    </source>
</evidence>
<evidence type="ECO:0000256" key="8">
    <source>
        <dbReference type="SAM" id="Coils"/>
    </source>
</evidence>
<evidence type="ECO:0000256" key="6">
    <source>
        <dbReference type="ARBA" id="ARBA00023054"/>
    </source>
</evidence>
<dbReference type="PANTHER" id="PTHR15896:SF8">
    <property type="entry name" value="GOLGI MEMBRANE PROTEIN 1"/>
    <property type="match status" value="1"/>
</dbReference>
<evidence type="ECO:0000256" key="7">
    <source>
        <dbReference type="ARBA" id="ARBA00023136"/>
    </source>
</evidence>
<keyword evidence="7 9" id="KW-0472">Membrane</keyword>
<dbReference type="PROSITE" id="PS51257">
    <property type="entry name" value="PROKAR_LIPOPROTEIN"/>
    <property type="match status" value="1"/>
</dbReference>
<evidence type="ECO:0000313" key="11">
    <source>
        <dbReference type="Proteomes" id="UP001162483"/>
    </source>
</evidence>
<evidence type="ECO:0000256" key="5">
    <source>
        <dbReference type="ARBA" id="ARBA00022989"/>
    </source>
</evidence>
<gene>
    <name evidence="10" type="ORF">SPARVUS_LOCUS1884408</name>
</gene>
<name>A0ABN9AYW0_9NEOB</name>
<keyword evidence="11" id="KW-1185">Reference proteome</keyword>
<comment type="caution">
    <text evidence="10">The sequence shown here is derived from an EMBL/GenBank/DDBJ whole genome shotgun (WGS) entry which is preliminary data.</text>
</comment>
<keyword evidence="4" id="KW-0735">Signal-anchor</keyword>
<evidence type="ECO:0000256" key="9">
    <source>
        <dbReference type="SAM" id="Phobius"/>
    </source>
</evidence>
<reference evidence="10" key="1">
    <citation type="submission" date="2023-05" db="EMBL/GenBank/DDBJ databases">
        <authorList>
            <person name="Stuckert A."/>
        </authorList>
    </citation>
    <scope>NUCLEOTIDE SEQUENCE</scope>
</reference>
<evidence type="ECO:0000313" key="10">
    <source>
        <dbReference type="EMBL" id="CAI9541239.1"/>
    </source>
</evidence>
<keyword evidence="3 9" id="KW-0812">Transmembrane</keyword>
<evidence type="ECO:0000256" key="3">
    <source>
        <dbReference type="ARBA" id="ARBA00022692"/>
    </source>
</evidence>
<keyword evidence="6 8" id="KW-0175">Coiled coil</keyword>
<feature type="transmembrane region" description="Helical" evidence="9">
    <location>
        <begin position="12"/>
        <end position="33"/>
    </location>
</feature>
<comment type="similarity">
    <text evidence="2">Belongs to the GOLM family.</text>
</comment>
<accession>A0ABN9AYW0</accession>
<dbReference type="PRINTS" id="PR02084">
    <property type="entry name" value="GOLM1CASC4"/>
</dbReference>
<feature type="coiled-coil region" evidence="8">
    <location>
        <begin position="38"/>
        <end position="86"/>
    </location>
</feature>
<comment type="subcellular location">
    <subcellularLocation>
        <location evidence="1">Membrane</location>
        <topology evidence="1">Single-pass type II membrane protein</topology>
    </subcellularLocation>
</comment>
<dbReference type="InterPro" id="IPR026139">
    <property type="entry name" value="GOLM1/CASC4"/>
</dbReference>
<evidence type="ECO:0000256" key="2">
    <source>
        <dbReference type="ARBA" id="ARBA00007474"/>
    </source>
</evidence>
<dbReference type="PANTHER" id="PTHR15896">
    <property type="entry name" value="GOLGI PHOSPHOPROTEIN 2/GP73-RELATED"/>
    <property type="match status" value="1"/>
</dbReference>
<keyword evidence="5 9" id="KW-1133">Transmembrane helix</keyword>
<sequence length="114" mass="12861">MGLGTGRRGMKSPPLLIAVLLACVFVLGINYWITSSRCVELQNRVMELEGRVRRAAAERGAVEMKKNEYEDMLAKQKKQIDTIQSLHSSQMQNVHSQCNSEKVRHSAPFLFAVK</sequence>
<dbReference type="Proteomes" id="UP001162483">
    <property type="component" value="Unassembled WGS sequence"/>
</dbReference>